<evidence type="ECO:0000256" key="1">
    <source>
        <dbReference type="SAM" id="Phobius"/>
    </source>
</evidence>
<gene>
    <name evidence="2" type="ORF">A3C93_02795</name>
</gene>
<proteinExistence type="predicted"/>
<name>A0A1G2DBD5_9BACT</name>
<keyword evidence="1" id="KW-1133">Transmembrane helix</keyword>
<dbReference type="EMBL" id="MHLO01000043">
    <property type="protein sequence ID" value="OGZ10947.1"/>
    <property type="molecule type" value="Genomic_DNA"/>
</dbReference>
<feature type="transmembrane region" description="Helical" evidence="1">
    <location>
        <begin position="20"/>
        <end position="40"/>
    </location>
</feature>
<dbReference type="STRING" id="1798664.A3C93_02795"/>
<dbReference type="AlphaFoldDB" id="A0A1G2DBD5"/>
<evidence type="ECO:0000313" key="2">
    <source>
        <dbReference type="EMBL" id="OGZ10947.1"/>
    </source>
</evidence>
<sequence>MDINTNMFKSLLSEEKRKMLFDVLVVLVLPGLFVVGYFFWSGDDDPALLSLMVPPEENREFGAKTKEALAKLGSIKMDAALFQDPAFLSLQEFKVDIDFDVPLGRSYPFTPPDALR</sequence>
<keyword evidence="1" id="KW-0812">Transmembrane</keyword>
<evidence type="ECO:0000313" key="3">
    <source>
        <dbReference type="Proteomes" id="UP000178636"/>
    </source>
</evidence>
<comment type="caution">
    <text evidence="2">The sequence shown here is derived from an EMBL/GenBank/DDBJ whole genome shotgun (WGS) entry which is preliminary data.</text>
</comment>
<reference evidence="2 3" key="1">
    <citation type="journal article" date="2016" name="Nat. Commun.">
        <title>Thousands of microbial genomes shed light on interconnected biogeochemical processes in an aquifer system.</title>
        <authorList>
            <person name="Anantharaman K."/>
            <person name="Brown C.T."/>
            <person name="Hug L.A."/>
            <person name="Sharon I."/>
            <person name="Castelle C.J."/>
            <person name="Probst A.J."/>
            <person name="Thomas B.C."/>
            <person name="Singh A."/>
            <person name="Wilkins M.J."/>
            <person name="Karaoz U."/>
            <person name="Brodie E.L."/>
            <person name="Williams K.H."/>
            <person name="Hubbard S.S."/>
            <person name="Banfield J.F."/>
        </authorList>
    </citation>
    <scope>NUCLEOTIDE SEQUENCE [LARGE SCALE GENOMIC DNA]</scope>
</reference>
<organism evidence="2 3">
    <name type="scientific">Candidatus Lloydbacteria bacterium RIFCSPHIGHO2_02_FULL_54_17</name>
    <dbReference type="NCBI Taxonomy" id="1798664"/>
    <lineage>
        <taxon>Bacteria</taxon>
        <taxon>Candidatus Lloydiibacteriota</taxon>
    </lineage>
</organism>
<accession>A0A1G2DBD5</accession>
<dbReference type="Proteomes" id="UP000178636">
    <property type="component" value="Unassembled WGS sequence"/>
</dbReference>
<protein>
    <submittedName>
        <fullName evidence="2">Uncharacterized protein</fullName>
    </submittedName>
</protein>
<keyword evidence="1" id="KW-0472">Membrane</keyword>